<name>A0A2N9ALK4_METEX</name>
<evidence type="ECO:0000313" key="3">
    <source>
        <dbReference type="Proteomes" id="UP000233769"/>
    </source>
</evidence>
<proteinExistence type="predicted"/>
<reference evidence="3" key="1">
    <citation type="submission" date="2017-10" db="EMBL/GenBank/DDBJ databases">
        <authorList>
            <person name="Regsiter A."/>
            <person name="William W."/>
        </authorList>
    </citation>
    <scope>NUCLEOTIDE SEQUENCE [LARGE SCALE GENOMIC DNA]</scope>
</reference>
<gene>
    <name evidence="2" type="ORF">TK0001_1428</name>
</gene>
<organism evidence="2 3">
    <name type="scientific">Methylorubrum extorquens</name>
    <name type="common">Methylobacterium dichloromethanicum</name>
    <name type="synonym">Methylobacterium extorquens</name>
    <dbReference type="NCBI Taxonomy" id="408"/>
    <lineage>
        <taxon>Bacteria</taxon>
        <taxon>Pseudomonadati</taxon>
        <taxon>Pseudomonadota</taxon>
        <taxon>Alphaproteobacteria</taxon>
        <taxon>Hyphomicrobiales</taxon>
        <taxon>Methylobacteriaceae</taxon>
        <taxon>Methylorubrum</taxon>
    </lineage>
</organism>
<evidence type="ECO:0000313" key="2">
    <source>
        <dbReference type="EMBL" id="SOR28030.1"/>
    </source>
</evidence>
<feature type="region of interest" description="Disordered" evidence="1">
    <location>
        <begin position="158"/>
        <end position="252"/>
    </location>
</feature>
<feature type="compositionally biased region" description="Basic residues" evidence="1">
    <location>
        <begin position="239"/>
        <end position="252"/>
    </location>
</feature>
<feature type="region of interest" description="Disordered" evidence="1">
    <location>
        <begin position="55"/>
        <end position="141"/>
    </location>
</feature>
<feature type="compositionally biased region" description="Low complexity" evidence="1">
    <location>
        <begin position="14"/>
        <end position="29"/>
    </location>
</feature>
<feature type="region of interest" description="Disordered" evidence="1">
    <location>
        <begin position="1"/>
        <end position="39"/>
    </location>
</feature>
<sequence length="296" mass="31719">MAENSVRSGPVRVSAESGGSAAARAGGTAPQESASAATRRRVSLDIAKRLRFEPLQGACPHPPERAPSTGCPHAGYDPRPRAVSRHARLLYGPGQARGGDRPDRRGPVQARLHPALGARPDPDRLWLRPLPAGGHDPGLVAAALDPASRGAADAVRLHQPRGDLPSRPSPRPAQAPDAAGREDLGDRPPAGQRRSRLDPAVRLLPRLGGGRPHQRQAPRAHGRPSGAAAWRAGRTGRLAQRRPRRGRRRRGVVRVRQVPAPAAHRRRRLAGAGLTGRSLEAIALERIPTKWEPVRR</sequence>
<evidence type="ECO:0000256" key="1">
    <source>
        <dbReference type="SAM" id="MobiDB-lite"/>
    </source>
</evidence>
<feature type="compositionally biased region" description="Low complexity" evidence="1">
    <location>
        <begin position="226"/>
        <end position="238"/>
    </location>
</feature>
<feature type="compositionally biased region" description="Basic residues" evidence="1">
    <location>
        <begin position="212"/>
        <end position="222"/>
    </location>
</feature>
<dbReference type="EMBL" id="LT962688">
    <property type="protein sequence ID" value="SOR28030.1"/>
    <property type="molecule type" value="Genomic_DNA"/>
</dbReference>
<dbReference type="AlphaFoldDB" id="A0A2N9ALK4"/>
<protein>
    <submittedName>
        <fullName evidence="2">Uncharacterized protein</fullName>
    </submittedName>
</protein>
<accession>A0A2N9ALK4</accession>
<dbReference type="Proteomes" id="UP000233769">
    <property type="component" value="Chromosome tk0001"/>
</dbReference>